<dbReference type="SUPFAM" id="SSF47226">
    <property type="entry name" value="Histidine-containing phosphotransfer domain, HPT domain"/>
    <property type="match status" value="1"/>
</dbReference>
<evidence type="ECO:0008006" key="3">
    <source>
        <dbReference type="Google" id="ProtNLM"/>
    </source>
</evidence>
<reference evidence="2" key="1">
    <citation type="submission" date="2016-09" db="EMBL/GenBank/DDBJ databases">
        <authorList>
            <person name="Lysoe E."/>
        </authorList>
    </citation>
    <scope>NUCLEOTIDE SEQUENCE [LARGE SCALE GENOMIC DNA]</scope>
    <source>
        <strain evidence="2">LJ96T</strain>
    </source>
</reference>
<dbReference type="GO" id="GO:0000160">
    <property type="term" value="P:phosphorelay signal transduction system"/>
    <property type="evidence" value="ECO:0007669"/>
    <property type="project" value="InterPro"/>
</dbReference>
<dbReference type="EMBL" id="CP017480">
    <property type="protein sequence ID" value="APG05716.1"/>
    <property type="molecule type" value="Genomic_DNA"/>
</dbReference>
<evidence type="ECO:0000313" key="1">
    <source>
        <dbReference type="EMBL" id="APG05716.1"/>
    </source>
</evidence>
<dbReference type="AlphaFoldDB" id="A0A1L3EXD1"/>
<protein>
    <recommendedName>
        <fullName evidence="3">HPt domain-containing protein</fullName>
    </recommendedName>
</protein>
<dbReference type="SUPFAM" id="SSF55874">
    <property type="entry name" value="ATPase domain of HSP90 chaperone/DNA topoisomerase II/histidine kinase"/>
    <property type="match status" value="1"/>
</dbReference>
<sequence length="269" mass="29007">MSLSRWFGRLASRVRRRRPLHDLPALLTELGRRYAPLARARGTALELDVDPALAPDLTGAMDELEGVLGCLLERAIEVAAGGYAALQVDLVGETRTSQTVHLTVADDGDRTTADDTKFLIPAATIERLGGRLQVESAPDVGTRVIVELTFAMRRRLPRVDIDALRSTLGGQAALAEVITALDQALGRDLVALDDLLAKAGIDDLQAWLHRVSGVLGMAEATGLAHAGLMLERDLAAGRHHLTDRAIREFGDDTGAVLALLREHRDGDRL</sequence>
<dbReference type="STRING" id="1440763.BJI69_18630"/>
<dbReference type="Proteomes" id="UP000182987">
    <property type="component" value="Chromosome"/>
</dbReference>
<accession>A0A1L3EXD1</accession>
<dbReference type="Gene3D" id="3.30.565.10">
    <property type="entry name" value="Histidine kinase-like ATPase, C-terminal domain"/>
    <property type="match status" value="1"/>
</dbReference>
<evidence type="ECO:0000313" key="2">
    <source>
        <dbReference type="Proteomes" id="UP000182987"/>
    </source>
</evidence>
<organism evidence="1 2">
    <name type="scientific">Luteibacter rhizovicinus DSM 16549</name>
    <dbReference type="NCBI Taxonomy" id="1440763"/>
    <lineage>
        <taxon>Bacteria</taxon>
        <taxon>Pseudomonadati</taxon>
        <taxon>Pseudomonadota</taxon>
        <taxon>Gammaproteobacteria</taxon>
        <taxon>Lysobacterales</taxon>
        <taxon>Rhodanobacteraceae</taxon>
        <taxon>Luteibacter</taxon>
    </lineage>
</organism>
<dbReference type="InterPro" id="IPR036890">
    <property type="entry name" value="HATPase_C_sf"/>
</dbReference>
<dbReference type="KEGG" id="lrz:BJI69_18630"/>
<proteinExistence type="predicted"/>
<name>A0A1L3EXD1_9GAMM</name>
<gene>
    <name evidence="1" type="ORF">BJI69_18630</name>
</gene>
<keyword evidence="2" id="KW-1185">Reference proteome</keyword>
<dbReference type="InterPro" id="IPR036641">
    <property type="entry name" value="HPT_dom_sf"/>
</dbReference>